<accession>A0A6F9EI16</accession>
<name>A0A6F9EI16_9BACL</name>
<sequence length="83" mass="8856">MTAFVWNRTGKISRAGVADELDTGAYLRAGLTEWLKGQGNSGAGPVVLEVIDGRVYDTSPPPFGIHQSHRGESASGIQVMTRL</sequence>
<gene>
    <name evidence="2" type="ORF">COOX1_3466</name>
</gene>
<evidence type="ECO:0000313" key="2">
    <source>
        <dbReference type="EMBL" id="CAB3396220.1"/>
    </source>
</evidence>
<reference evidence="2 3" key="1">
    <citation type="submission" date="2020-04" db="EMBL/GenBank/DDBJ databases">
        <authorList>
            <person name="Hogendoorn C."/>
        </authorList>
    </citation>
    <scope>NUCLEOTIDE SEQUENCE [LARGE SCALE GENOMIC DNA]</scope>
    <source>
        <strain evidence="2">COOX1</strain>
    </source>
</reference>
<organism evidence="2 3">
    <name type="scientific">Kyrpidia spormannii</name>
    <dbReference type="NCBI Taxonomy" id="2055160"/>
    <lineage>
        <taxon>Bacteria</taxon>
        <taxon>Bacillati</taxon>
        <taxon>Bacillota</taxon>
        <taxon>Bacilli</taxon>
        <taxon>Bacillales</taxon>
        <taxon>Alicyclobacillaceae</taxon>
        <taxon>Kyrpidia</taxon>
    </lineage>
</organism>
<evidence type="ECO:0000256" key="1">
    <source>
        <dbReference type="SAM" id="MobiDB-lite"/>
    </source>
</evidence>
<dbReference type="AlphaFoldDB" id="A0A6F9EI16"/>
<feature type="region of interest" description="Disordered" evidence="1">
    <location>
        <begin position="62"/>
        <end position="83"/>
    </location>
</feature>
<proteinExistence type="predicted"/>
<dbReference type="EMBL" id="LR792683">
    <property type="protein sequence ID" value="CAB3396220.1"/>
    <property type="molecule type" value="Genomic_DNA"/>
</dbReference>
<protein>
    <submittedName>
        <fullName evidence="2">Uncharacterized protein</fullName>
    </submittedName>
</protein>
<dbReference type="Proteomes" id="UP000502196">
    <property type="component" value="Chromosome"/>
</dbReference>
<evidence type="ECO:0000313" key="3">
    <source>
        <dbReference type="Proteomes" id="UP000502196"/>
    </source>
</evidence>